<dbReference type="RefSeq" id="WP_226751955.1">
    <property type="nucleotide sequence ID" value="NZ_JAEINI020000011.1"/>
</dbReference>
<dbReference type="SUPFAM" id="SSF50630">
    <property type="entry name" value="Acid proteases"/>
    <property type="match status" value="1"/>
</dbReference>
<dbReference type="GO" id="GO:0008233">
    <property type="term" value="F:peptidase activity"/>
    <property type="evidence" value="ECO:0007669"/>
    <property type="project" value="UniProtKB-KW"/>
</dbReference>
<keyword evidence="2" id="KW-0378">Hydrolase</keyword>
<dbReference type="InterPro" id="IPR034122">
    <property type="entry name" value="Retropepsin-like_bacterial"/>
</dbReference>
<name>A0ABS8C6E1_9ALTE</name>
<comment type="caution">
    <text evidence="2">The sequence shown here is derived from an EMBL/GenBank/DDBJ whole genome shotgun (WGS) entry which is preliminary data.</text>
</comment>
<organism evidence="2 3">
    <name type="scientific">Alishewanella maricola</name>
    <dbReference type="NCBI Taxonomy" id="2795740"/>
    <lineage>
        <taxon>Bacteria</taxon>
        <taxon>Pseudomonadati</taxon>
        <taxon>Pseudomonadota</taxon>
        <taxon>Gammaproteobacteria</taxon>
        <taxon>Alteromonadales</taxon>
        <taxon>Alteromonadaceae</taxon>
        <taxon>Alishewanella</taxon>
    </lineage>
</organism>
<keyword evidence="1" id="KW-0472">Membrane</keyword>
<dbReference type="EC" id="3.4.23.-" evidence="2"/>
<sequence>MQAPEVSSAFGKFFTLITWLLLAGALFWFFQDYLSKQQNPNQQLQSSVSANEITTKLARNRAGHYLGVALINGKPIDFLLDTGATTVAISASAAAELGLPKGAEMRVATANGVTTAWRSEIAELKLGLITLHNVPASIVPNLAGSEILLGMSALKQLEFRQQGNELTLIQRI</sequence>
<evidence type="ECO:0000256" key="1">
    <source>
        <dbReference type="SAM" id="Phobius"/>
    </source>
</evidence>
<dbReference type="GO" id="GO:0006508">
    <property type="term" value="P:proteolysis"/>
    <property type="evidence" value="ECO:0007669"/>
    <property type="project" value="UniProtKB-KW"/>
</dbReference>
<dbReference type="InterPro" id="IPR001969">
    <property type="entry name" value="Aspartic_peptidase_AS"/>
</dbReference>
<evidence type="ECO:0000313" key="3">
    <source>
        <dbReference type="Proteomes" id="UP000633814"/>
    </source>
</evidence>
<dbReference type="NCBIfam" id="TIGR02281">
    <property type="entry name" value="clan_AA_DTGA"/>
    <property type="match status" value="1"/>
</dbReference>
<dbReference type="Proteomes" id="UP000633814">
    <property type="component" value="Unassembled WGS sequence"/>
</dbReference>
<keyword evidence="1" id="KW-1133">Transmembrane helix</keyword>
<keyword evidence="2" id="KW-0645">Protease</keyword>
<dbReference type="PROSITE" id="PS00141">
    <property type="entry name" value="ASP_PROTEASE"/>
    <property type="match status" value="1"/>
</dbReference>
<dbReference type="InterPro" id="IPR011969">
    <property type="entry name" value="Clan_AA_Asp_peptidase_C"/>
</dbReference>
<dbReference type="CDD" id="cd05483">
    <property type="entry name" value="retropepsin_like_bacteria"/>
    <property type="match status" value="1"/>
</dbReference>
<dbReference type="InterPro" id="IPR021109">
    <property type="entry name" value="Peptidase_aspartic_dom_sf"/>
</dbReference>
<keyword evidence="1" id="KW-0812">Transmembrane</keyword>
<accession>A0ABS8C6E1</accession>
<dbReference type="Gene3D" id="2.40.70.10">
    <property type="entry name" value="Acid Proteases"/>
    <property type="match status" value="1"/>
</dbReference>
<evidence type="ECO:0000313" key="2">
    <source>
        <dbReference type="EMBL" id="MCB5227892.1"/>
    </source>
</evidence>
<dbReference type="Pfam" id="PF13975">
    <property type="entry name" value="gag-asp_proteas"/>
    <property type="match status" value="1"/>
</dbReference>
<reference evidence="2 3" key="1">
    <citation type="submission" date="2021-10" db="EMBL/GenBank/DDBJ databases">
        <title>Alishewanella koreense sp. nov. isolated from seawater of southwestern coast in South Korea and the proposal for the reclassification of Rheinheimera perlucida and Rheinheimera tuosuensis as Arsukibacterium perlucida and Arsukibacterium tuosuensis.</title>
        <authorList>
            <person name="Kim K.H."/>
            <person name="Ruan W."/>
            <person name="Kim K.R."/>
            <person name="Baek J.H."/>
            <person name="Jeon C.O."/>
        </authorList>
    </citation>
    <scope>NUCLEOTIDE SEQUENCE [LARGE SCALE GENOMIC DNA]</scope>
    <source>
        <strain evidence="2 3">16-MA</strain>
    </source>
</reference>
<dbReference type="EMBL" id="JAEINI020000011">
    <property type="protein sequence ID" value="MCB5227892.1"/>
    <property type="molecule type" value="Genomic_DNA"/>
</dbReference>
<gene>
    <name evidence="2" type="ORF">JAO78_013825</name>
</gene>
<feature type="transmembrane region" description="Helical" evidence="1">
    <location>
        <begin position="12"/>
        <end position="30"/>
    </location>
</feature>
<protein>
    <submittedName>
        <fullName evidence="2">TIGR02281 family clan AA aspartic protease</fullName>
        <ecNumber evidence="2">3.4.23.-</ecNumber>
    </submittedName>
</protein>
<keyword evidence="3" id="KW-1185">Reference proteome</keyword>
<proteinExistence type="predicted"/>